<evidence type="ECO:0000256" key="3">
    <source>
        <dbReference type="ARBA" id="ARBA00022840"/>
    </source>
</evidence>
<feature type="domain" description="FtsK" evidence="6">
    <location>
        <begin position="281"/>
        <end position="476"/>
    </location>
</feature>
<feature type="non-terminal residue" evidence="7">
    <location>
        <position position="1"/>
    </location>
</feature>
<organism evidence="7">
    <name type="scientific">hydrothermal vent metagenome</name>
    <dbReference type="NCBI Taxonomy" id="652676"/>
    <lineage>
        <taxon>unclassified sequences</taxon>
        <taxon>metagenomes</taxon>
        <taxon>ecological metagenomes</taxon>
    </lineage>
</organism>
<protein>
    <submittedName>
        <fullName evidence="7">DNA translocase FtsK</fullName>
    </submittedName>
</protein>
<feature type="transmembrane region" description="Helical" evidence="5">
    <location>
        <begin position="44"/>
        <end position="72"/>
    </location>
</feature>
<evidence type="ECO:0000313" key="7">
    <source>
        <dbReference type="EMBL" id="VAV97525.1"/>
    </source>
</evidence>
<dbReference type="GO" id="GO:0005524">
    <property type="term" value="F:ATP binding"/>
    <property type="evidence" value="ECO:0007669"/>
    <property type="project" value="UniProtKB-KW"/>
</dbReference>
<dbReference type="SMART" id="SM00843">
    <property type="entry name" value="Ftsk_gamma"/>
    <property type="match status" value="1"/>
</dbReference>
<evidence type="ECO:0000256" key="2">
    <source>
        <dbReference type="ARBA" id="ARBA00022741"/>
    </source>
</evidence>
<dbReference type="InterPro" id="IPR050206">
    <property type="entry name" value="FtsK/SpoIIIE/SftA"/>
</dbReference>
<dbReference type="SUPFAM" id="SSF46785">
    <property type="entry name" value="Winged helix' DNA-binding domain"/>
    <property type="match status" value="1"/>
</dbReference>
<comment type="similarity">
    <text evidence="1">Belongs to the FtsK/SpoIIIE/SftA family.</text>
</comment>
<keyword evidence="2" id="KW-0547">Nucleotide-binding</keyword>
<dbReference type="InterPro" id="IPR018541">
    <property type="entry name" value="Ftsk_gamma"/>
</dbReference>
<dbReference type="InterPro" id="IPR003593">
    <property type="entry name" value="AAA+_ATPase"/>
</dbReference>
<sequence length="623" mass="67070">FLGSLALFHLMTGNVPLVGAETSVDRSGGIVGSVMAFPLERLSGFWGAFVILLAVIGVGALLVTGATIGDVVSAGARSARSFWNWVGMARVQRSVPTEATAAATIVDDAPLEVAAPKPKAKRKSAKAKQTPRAEAVKVATPSTTDGYQLPPLDMLHLSKRSGHDGRGLKETGEALEEALKQHGVDARLTRIVPGPTVTRYEIELAPGVKVNKVTNLSNDIAYALASADVRILAPIPGKSAIGVEVPNRKRQLVTAGDILRSDVAQADHDPMLVSLGMDVSGTPRMLRLTELPHMLIAGATGAGKSSCINSLLTSLLVRSTPEEVRLILVDPKRVELGQYNDAPHLLTRVITNPKKAADALQWAVAEMDRRYDLLADAGVRDIDSYREKYDAGGVDEEMFDRFPYIVIVVDELNDLMMVAGRVVEDSIVRIAQMARAVGIHLVLATQRPSVNVITGVIKANIPSRLAFSVASQTDSRVIIDQAGADKLVGLGDMLVVTSRDPKPERIQGSFVSEAEIHAVVEWVKAQRETQYRDTEVFEQAKQQAADVEEFDGEDPEIMRQAIELIVRSQLGSTSMLQRKLRIGFARAGRVMDILESKGVVGPSEGSKARSVLITEDELTSILG</sequence>
<keyword evidence="5" id="KW-1133">Transmembrane helix</keyword>
<dbReference type="Gene3D" id="1.10.10.10">
    <property type="entry name" value="Winged helix-like DNA-binding domain superfamily/Winged helix DNA-binding domain"/>
    <property type="match status" value="1"/>
</dbReference>
<gene>
    <name evidence="7" type="ORF">MNBD_ACTINO01-938</name>
</gene>
<dbReference type="InterPro" id="IPR041027">
    <property type="entry name" value="FtsK_alpha"/>
</dbReference>
<reference evidence="7" key="1">
    <citation type="submission" date="2018-06" db="EMBL/GenBank/DDBJ databases">
        <authorList>
            <person name="Zhirakovskaya E."/>
        </authorList>
    </citation>
    <scope>NUCLEOTIDE SEQUENCE</scope>
</reference>
<evidence type="ECO:0000256" key="5">
    <source>
        <dbReference type="SAM" id="Phobius"/>
    </source>
</evidence>
<dbReference type="SMART" id="SM00382">
    <property type="entry name" value="AAA"/>
    <property type="match status" value="1"/>
</dbReference>
<dbReference type="EMBL" id="UOEI01000210">
    <property type="protein sequence ID" value="VAV97525.1"/>
    <property type="molecule type" value="Genomic_DNA"/>
</dbReference>
<dbReference type="GO" id="GO:0003677">
    <property type="term" value="F:DNA binding"/>
    <property type="evidence" value="ECO:0007669"/>
    <property type="project" value="UniProtKB-KW"/>
</dbReference>
<dbReference type="PANTHER" id="PTHR22683">
    <property type="entry name" value="SPORULATION PROTEIN RELATED"/>
    <property type="match status" value="1"/>
</dbReference>
<dbReference type="InterPro" id="IPR036388">
    <property type="entry name" value="WH-like_DNA-bd_sf"/>
</dbReference>
<dbReference type="Gene3D" id="3.40.50.300">
    <property type="entry name" value="P-loop containing nucleotide triphosphate hydrolases"/>
    <property type="match status" value="1"/>
</dbReference>
<dbReference type="Pfam" id="PF17854">
    <property type="entry name" value="FtsK_alpha"/>
    <property type="match status" value="1"/>
</dbReference>
<keyword evidence="4" id="KW-0238">DNA-binding</keyword>
<dbReference type="InterPro" id="IPR027417">
    <property type="entry name" value="P-loop_NTPase"/>
</dbReference>
<keyword evidence="5" id="KW-0812">Transmembrane</keyword>
<dbReference type="PROSITE" id="PS50901">
    <property type="entry name" value="FTSK"/>
    <property type="match status" value="1"/>
</dbReference>
<dbReference type="InterPro" id="IPR036390">
    <property type="entry name" value="WH_DNA-bd_sf"/>
</dbReference>
<evidence type="ECO:0000256" key="4">
    <source>
        <dbReference type="ARBA" id="ARBA00023125"/>
    </source>
</evidence>
<keyword evidence="5" id="KW-0472">Membrane</keyword>
<name>A0A3B0SRS1_9ZZZZ</name>
<dbReference type="Gene3D" id="3.30.980.40">
    <property type="match status" value="1"/>
</dbReference>
<dbReference type="Pfam" id="PF01580">
    <property type="entry name" value="FtsK_SpoIIIE"/>
    <property type="match status" value="1"/>
</dbReference>
<dbReference type="PANTHER" id="PTHR22683:SF41">
    <property type="entry name" value="DNA TRANSLOCASE FTSK"/>
    <property type="match status" value="1"/>
</dbReference>
<dbReference type="Pfam" id="PF09397">
    <property type="entry name" value="FtsK_gamma"/>
    <property type="match status" value="1"/>
</dbReference>
<evidence type="ECO:0000259" key="6">
    <source>
        <dbReference type="PROSITE" id="PS50901"/>
    </source>
</evidence>
<dbReference type="InterPro" id="IPR002543">
    <property type="entry name" value="FtsK_dom"/>
</dbReference>
<dbReference type="SUPFAM" id="SSF52540">
    <property type="entry name" value="P-loop containing nucleoside triphosphate hydrolases"/>
    <property type="match status" value="1"/>
</dbReference>
<keyword evidence="3" id="KW-0067">ATP-binding</keyword>
<proteinExistence type="inferred from homology"/>
<evidence type="ECO:0000256" key="1">
    <source>
        <dbReference type="ARBA" id="ARBA00006474"/>
    </source>
</evidence>
<accession>A0A3B0SRS1</accession>
<dbReference type="AlphaFoldDB" id="A0A3B0SRS1"/>